<feature type="compositionally biased region" description="Basic and acidic residues" evidence="3">
    <location>
        <begin position="42"/>
        <end position="77"/>
    </location>
</feature>
<dbReference type="InterPro" id="IPR006768">
    <property type="entry name" value="Cwf19-like_C_dom-1"/>
</dbReference>
<dbReference type="Pfam" id="PF04676">
    <property type="entry name" value="CwfJ_C_2"/>
    <property type="match status" value="1"/>
</dbReference>
<protein>
    <recommendedName>
        <fullName evidence="8">Cwf19-like C-terminal domain-containing protein</fullName>
    </recommendedName>
</protein>
<name>A0A1E3P1V2_WICAA</name>
<dbReference type="PANTHER" id="PTHR12072:SF5">
    <property type="entry name" value="CWF19-LIKE PROTEIN 2"/>
    <property type="match status" value="1"/>
</dbReference>
<dbReference type="InterPro" id="IPR040194">
    <property type="entry name" value="Cwf19-like"/>
</dbReference>
<feature type="region of interest" description="Disordered" evidence="3">
    <location>
        <begin position="1"/>
        <end position="111"/>
    </location>
</feature>
<dbReference type="EMBL" id="KV454211">
    <property type="protein sequence ID" value="ODQ59323.1"/>
    <property type="molecule type" value="Genomic_DNA"/>
</dbReference>
<feature type="coiled-coil region" evidence="2">
    <location>
        <begin position="125"/>
        <end position="152"/>
    </location>
</feature>
<dbReference type="GO" id="GO:0000398">
    <property type="term" value="P:mRNA splicing, via spliceosome"/>
    <property type="evidence" value="ECO:0007669"/>
    <property type="project" value="TreeGrafter"/>
</dbReference>
<gene>
    <name evidence="6" type="ORF">WICANDRAFT_79841</name>
</gene>
<keyword evidence="2" id="KW-0175">Coiled coil</keyword>
<dbReference type="OrthoDB" id="2113965at2759"/>
<proteinExistence type="inferred from homology"/>
<dbReference type="InterPro" id="IPR036265">
    <property type="entry name" value="HIT-like_sf"/>
</dbReference>
<dbReference type="AlphaFoldDB" id="A0A1E3P1V2"/>
<evidence type="ECO:0000256" key="1">
    <source>
        <dbReference type="ARBA" id="ARBA00006795"/>
    </source>
</evidence>
<comment type="similarity">
    <text evidence="1">Belongs to the CWF19 family.</text>
</comment>
<feature type="compositionally biased region" description="Basic and acidic residues" evidence="3">
    <location>
        <begin position="1"/>
        <end position="19"/>
    </location>
</feature>
<sequence length="473" mass="55259">MSEERTKGRSSRDHRDRDRDHRHRDEHRSRHHHHRSHRHRSDRHEGSRDEKDRHRESNRHRDSGYRDRESKYEKRDNSAYADGDEYEWVESGNVEDNLNSNENPSSQQVTQTQLNEMNAKILKAKLRKSSDVKDLEAEYEKMKENFYGKQKQGEDIQRQNDALSLKRNYGDSAINQDEMTIQDMVREEKSSSGLGKSSIQSIIKDKKYSNDLDYQDDYSNKLAEYVQKGSIDLKNMEASQAKKLASVLDRCQLCIENDNCCDILSMADKVYLTLPPDPSIAKYSTMIVPINHSQNTIQCDEDEWDEIRNYMISLSKFYYTKLNKSVIFYETSIYKHNHAAIIAVPIPMTLSSTIQGFFKQSILEHSSELEQHHSAIIDTMSNAEKMGRDAFRYSIAKEAPYFHVWFNLNGGLGHIVEDIGSWPKGDLFAREVIGGVLNVDPYIIRKQGKWIKNDERVNEMSKIWRQFDWTEGN</sequence>
<feature type="compositionally biased region" description="Basic residues" evidence="3">
    <location>
        <begin position="20"/>
        <end position="41"/>
    </location>
</feature>
<evidence type="ECO:0000313" key="7">
    <source>
        <dbReference type="Proteomes" id="UP000094112"/>
    </source>
</evidence>
<dbReference type="Proteomes" id="UP000094112">
    <property type="component" value="Unassembled WGS sequence"/>
</dbReference>
<accession>A0A1E3P1V2</accession>
<dbReference type="Pfam" id="PF04677">
    <property type="entry name" value="CwfJ_C_1"/>
    <property type="match status" value="1"/>
</dbReference>
<evidence type="ECO:0000259" key="4">
    <source>
        <dbReference type="Pfam" id="PF04676"/>
    </source>
</evidence>
<evidence type="ECO:0008006" key="8">
    <source>
        <dbReference type="Google" id="ProtNLM"/>
    </source>
</evidence>
<reference evidence="6 7" key="1">
    <citation type="journal article" date="2016" name="Proc. Natl. Acad. Sci. U.S.A.">
        <title>Comparative genomics of biotechnologically important yeasts.</title>
        <authorList>
            <person name="Riley R."/>
            <person name="Haridas S."/>
            <person name="Wolfe K.H."/>
            <person name="Lopes M.R."/>
            <person name="Hittinger C.T."/>
            <person name="Goeker M."/>
            <person name="Salamov A.A."/>
            <person name="Wisecaver J.H."/>
            <person name="Long T.M."/>
            <person name="Calvey C.H."/>
            <person name="Aerts A.L."/>
            <person name="Barry K.W."/>
            <person name="Choi C."/>
            <person name="Clum A."/>
            <person name="Coughlan A.Y."/>
            <person name="Deshpande S."/>
            <person name="Douglass A.P."/>
            <person name="Hanson S.J."/>
            <person name="Klenk H.-P."/>
            <person name="LaButti K.M."/>
            <person name="Lapidus A."/>
            <person name="Lindquist E.A."/>
            <person name="Lipzen A.M."/>
            <person name="Meier-Kolthoff J.P."/>
            <person name="Ohm R.A."/>
            <person name="Otillar R.P."/>
            <person name="Pangilinan J.L."/>
            <person name="Peng Y."/>
            <person name="Rokas A."/>
            <person name="Rosa C.A."/>
            <person name="Scheuner C."/>
            <person name="Sibirny A.A."/>
            <person name="Slot J.C."/>
            <person name="Stielow J.B."/>
            <person name="Sun H."/>
            <person name="Kurtzman C.P."/>
            <person name="Blackwell M."/>
            <person name="Grigoriev I.V."/>
            <person name="Jeffries T.W."/>
        </authorList>
    </citation>
    <scope>NUCLEOTIDE SEQUENCE [LARGE SCALE GENOMIC DNA]</scope>
    <source>
        <strain evidence="7">ATCC 58044 / CBS 1984 / NCYC 433 / NRRL Y-366-8</strain>
    </source>
</reference>
<dbReference type="PANTHER" id="PTHR12072">
    <property type="entry name" value="CWF19, CELL CYCLE CONTROL PROTEIN"/>
    <property type="match status" value="1"/>
</dbReference>
<dbReference type="GeneID" id="30202206"/>
<dbReference type="GO" id="GO:0071014">
    <property type="term" value="C:post-mRNA release spliceosomal complex"/>
    <property type="evidence" value="ECO:0007669"/>
    <property type="project" value="TreeGrafter"/>
</dbReference>
<evidence type="ECO:0000313" key="6">
    <source>
        <dbReference type="EMBL" id="ODQ59323.1"/>
    </source>
</evidence>
<keyword evidence="7" id="KW-1185">Reference proteome</keyword>
<evidence type="ECO:0000259" key="5">
    <source>
        <dbReference type="Pfam" id="PF04677"/>
    </source>
</evidence>
<evidence type="ECO:0000256" key="2">
    <source>
        <dbReference type="SAM" id="Coils"/>
    </source>
</evidence>
<dbReference type="InterPro" id="IPR006767">
    <property type="entry name" value="Cwf19-like_C_dom-2"/>
</dbReference>
<dbReference type="RefSeq" id="XP_019038530.1">
    <property type="nucleotide sequence ID" value="XM_019184960.1"/>
</dbReference>
<feature type="domain" description="Cwf19-like C-terminal" evidence="5">
    <location>
        <begin position="240"/>
        <end position="358"/>
    </location>
</feature>
<feature type="compositionally biased region" description="Polar residues" evidence="3">
    <location>
        <begin position="94"/>
        <end position="111"/>
    </location>
</feature>
<evidence type="ECO:0000256" key="3">
    <source>
        <dbReference type="SAM" id="MobiDB-lite"/>
    </source>
</evidence>
<feature type="domain" description="Cwf19-like protein C-terminal" evidence="4">
    <location>
        <begin position="371"/>
        <end position="470"/>
    </location>
</feature>
<organism evidence="6 7">
    <name type="scientific">Wickerhamomyces anomalus (strain ATCC 58044 / CBS 1984 / NCYC 433 / NRRL Y-366-8)</name>
    <name type="common">Yeast</name>
    <name type="synonym">Hansenula anomala</name>
    <dbReference type="NCBI Taxonomy" id="683960"/>
    <lineage>
        <taxon>Eukaryota</taxon>
        <taxon>Fungi</taxon>
        <taxon>Dikarya</taxon>
        <taxon>Ascomycota</taxon>
        <taxon>Saccharomycotina</taxon>
        <taxon>Saccharomycetes</taxon>
        <taxon>Phaffomycetales</taxon>
        <taxon>Wickerhamomycetaceae</taxon>
        <taxon>Wickerhamomyces</taxon>
    </lineage>
</organism>
<dbReference type="STRING" id="683960.A0A1E3P1V2"/>
<dbReference type="SUPFAM" id="SSF54197">
    <property type="entry name" value="HIT-like"/>
    <property type="match status" value="1"/>
</dbReference>